<dbReference type="AlphaFoldDB" id="A0A6G0TY87"/>
<evidence type="ECO:0000256" key="1">
    <source>
        <dbReference type="SAM" id="Phobius"/>
    </source>
</evidence>
<feature type="transmembrane region" description="Helical" evidence="1">
    <location>
        <begin position="135"/>
        <end position="153"/>
    </location>
</feature>
<name>A0A6G0TY87_APHGL</name>
<keyword evidence="1" id="KW-0812">Transmembrane</keyword>
<dbReference type="Proteomes" id="UP000475862">
    <property type="component" value="Unassembled WGS sequence"/>
</dbReference>
<gene>
    <name evidence="2" type="ORF">AGLY_004176</name>
</gene>
<evidence type="ECO:0000313" key="3">
    <source>
        <dbReference type="Proteomes" id="UP000475862"/>
    </source>
</evidence>
<dbReference type="EMBL" id="VYZN01000013">
    <property type="protein sequence ID" value="KAE9540931.1"/>
    <property type="molecule type" value="Genomic_DNA"/>
</dbReference>
<sequence>MCRTSVVQPSTGSRTETRCAGWPSRWSGRFHRTLSLGPRSLTAWIFGIGHRVDCCVVKVINLLARFGLHEPVENYTLSECAVVADFAAQIATNRMCLERLSRINSTEEADPTCGTKSQKKCLRNNKLTLQRYDEILLMLGMVGTLLTLLLNSWSSVPKGTRFPRASLPSICSQAERPPEIGHDCKGWLEPDNLLGL</sequence>
<accession>A0A6G0TY87</accession>
<protein>
    <submittedName>
        <fullName evidence="2">Uncharacterized protein</fullName>
    </submittedName>
</protein>
<keyword evidence="1" id="KW-1133">Transmembrane helix</keyword>
<feature type="non-terminal residue" evidence="2">
    <location>
        <position position="196"/>
    </location>
</feature>
<keyword evidence="1" id="KW-0472">Membrane</keyword>
<keyword evidence="3" id="KW-1185">Reference proteome</keyword>
<comment type="caution">
    <text evidence="2">The sequence shown here is derived from an EMBL/GenBank/DDBJ whole genome shotgun (WGS) entry which is preliminary data.</text>
</comment>
<organism evidence="2 3">
    <name type="scientific">Aphis glycines</name>
    <name type="common">Soybean aphid</name>
    <dbReference type="NCBI Taxonomy" id="307491"/>
    <lineage>
        <taxon>Eukaryota</taxon>
        <taxon>Metazoa</taxon>
        <taxon>Ecdysozoa</taxon>
        <taxon>Arthropoda</taxon>
        <taxon>Hexapoda</taxon>
        <taxon>Insecta</taxon>
        <taxon>Pterygota</taxon>
        <taxon>Neoptera</taxon>
        <taxon>Paraneoptera</taxon>
        <taxon>Hemiptera</taxon>
        <taxon>Sternorrhyncha</taxon>
        <taxon>Aphidomorpha</taxon>
        <taxon>Aphidoidea</taxon>
        <taxon>Aphididae</taxon>
        <taxon>Aphidini</taxon>
        <taxon>Aphis</taxon>
        <taxon>Aphis</taxon>
    </lineage>
</organism>
<evidence type="ECO:0000313" key="2">
    <source>
        <dbReference type="EMBL" id="KAE9540931.1"/>
    </source>
</evidence>
<reference evidence="2 3" key="1">
    <citation type="submission" date="2019-08" db="EMBL/GenBank/DDBJ databases">
        <title>The genome of the soybean aphid Biotype 1, its phylome, world population structure and adaptation to the North American continent.</title>
        <authorList>
            <person name="Giordano R."/>
            <person name="Donthu R.K."/>
            <person name="Hernandez A.G."/>
            <person name="Wright C.L."/>
            <person name="Zimin A.V."/>
        </authorList>
    </citation>
    <scope>NUCLEOTIDE SEQUENCE [LARGE SCALE GENOMIC DNA]</scope>
    <source>
        <tissue evidence="2">Whole aphids</tissue>
    </source>
</reference>
<proteinExistence type="predicted"/>